<evidence type="ECO:0000256" key="1">
    <source>
        <dbReference type="SAM" id="Coils"/>
    </source>
</evidence>
<feature type="signal peptide" evidence="3">
    <location>
        <begin position="1"/>
        <end position="16"/>
    </location>
</feature>
<evidence type="ECO:0000256" key="2">
    <source>
        <dbReference type="SAM" id="Phobius"/>
    </source>
</evidence>
<sequence length="332" mass="38398">MAAMAFLALLVQSILQFPQMVGYELDEVTRERMQQREEYLTQQMNRLLQELEQKSQEQSSFAKSPPRFPVLHQWQLWVIAVILVLVLRFWWWLRNRIQQPASSSDYEDNSGTKDKPERRQSLVVDVRKASVTPLMGLSDSFPVVEELVYELLCICRKHCSNSFMPLLQPAIGMGSTSESWGPHEHHAVYRMLVPLKPPRGHAFHLELGTGEMLANNYCIRVELECTCTREQLEENMLCFLHHPKEELRRNQGPSLLGTLCTGPYLDREKTNRWFQILVKGASVFLPQSRYWRIIVLPSTCSCKIRLTDASGNTILIEMVLGVQRGYTFLSIE</sequence>
<feature type="transmembrane region" description="Helical" evidence="2">
    <location>
        <begin position="74"/>
        <end position="93"/>
    </location>
</feature>
<dbReference type="PANTHER" id="PTHR10656:SF40">
    <property type="entry name" value="INOSITOL 1,4,5-TRISPHOSPHATE RECEPTOR-INTERACTING PROTEIN-LIKE 1"/>
    <property type="match status" value="1"/>
</dbReference>
<accession>A0A2I0UFD2</accession>
<gene>
    <name evidence="4" type="ORF">llap_4935</name>
</gene>
<keyword evidence="5" id="KW-1185">Reference proteome</keyword>
<feature type="chain" id="PRO_5014189043" evidence="3">
    <location>
        <begin position="17"/>
        <end position="332"/>
    </location>
</feature>
<feature type="coiled-coil region" evidence="1">
    <location>
        <begin position="30"/>
        <end position="57"/>
    </location>
</feature>
<dbReference type="AlphaFoldDB" id="A0A2I0UFD2"/>
<protein>
    <submittedName>
        <fullName evidence="4">Inositol-trisphosphate receptor-interacting 1</fullName>
    </submittedName>
</protein>
<keyword evidence="2" id="KW-1133">Transmembrane helix</keyword>
<dbReference type="OrthoDB" id="9390510at2759"/>
<name>A0A2I0UFD2_LIMLA</name>
<reference evidence="5" key="1">
    <citation type="submission" date="2017-11" db="EMBL/GenBank/DDBJ databases">
        <authorList>
            <person name="Lima N.C."/>
            <person name="Parody-Merino A.M."/>
            <person name="Battley P.F."/>
            <person name="Fidler A.E."/>
            <person name="Prosdocimi F."/>
        </authorList>
    </citation>
    <scope>NUCLEOTIDE SEQUENCE [LARGE SCALE GENOMIC DNA]</scope>
</reference>
<organism evidence="4 5">
    <name type="scientific">Limosa lapponica baueri</name>
    <dbReference type="NCBI Taxonomy" id="1758121"/>
    <lineage>
        <taxon>Eukaryota</taxon>
        <taxon>Metazoa</taxon>
        <taxon>Chordata</taxon>
        <taxon>Craniata</taxon>
        <taxon>Vertebrata</taxon>
        <taxon>Euteleostomi</taxon>
        <taxon>Archelosauria</taxon>
        <taxon>Archosauria</taxon>
        <taxon>Dinosauria</taxon>
        <taxon>Saurischia</taxon>
        <taxon>Theropoda</taxon>
        <taxon>Coelurosauria</taxon>
        <taxon>Aves</taxon>
        <taxon>Neognathae</taxon>
        <taxon>Neoaves</taxon>
        <taxon>Charadriiformes</taxon>
        <taxon>Scolopacidae</taxon>
        <taxon>Limosa</taxon>
    </lineage>
</organism>
<keyword evidence="1" id="KW-0175">Coiled coil</keyword>
<keyword evidence="4" id="KW-0675">Receptor</keyword>
<proteinExistence type="predicted"/>
<dbReference type="GO" id="GO:0016020">
    <property type="term" value="C:membrane"/>
    <property type="evidence" value="ECO:0007669"/>
    <property type="project" value="TreeGrafter"/>
</dbReference>
<evidence type="ECO:0000256" key="3">
    <source>
        <dbReference type="SAM" id="SignalP"/>
    </source>
</evidence>
<keyword evidence="2" id="KW-0812">Transmembrane</keyword>
<dbReference type="Proteomes" id="UP000233556">
    <property type="component" value="Unassembled WGS sequence"/>
</dbReference>
<dbReference type="PANTHER" id="PTHR10656">
    <property type="entry name" value="CELL FATE DETERMINING PROTEIN MAB21-RELATED"/>
    <property type="match status" value="1"/>
</dbReference>
<keyword evidence="2" id="KW-0472">Membrane</keyword>
<evidence type="ECO:0000313" key="4">
    <source>
        <dbReference type="EMBL" id="PKU44757.1"/>
    </source>
</evidence>
<reference evidence="5" key="2">
    <citation type="submission" date="2017-12" db="EMBL/GenBank/DDBJ databases">
        <title>Genome sequence of the Bar-tailed Godwit (Limosa lapponica baueri).</title>
        <authorList>
            <person name="Lima N.C.B."/>
            <person name="Parody-Merino A.M."/>
            <person name="Battley P.F."/>
            <person name="Fidler A.E."/>
            <person name="Prosdocimi F."/>
        </authorList>
    </citation>
    <scope>NUCLEOTIDE SEQUENCE [LARGE SCALE GENOMIC DNA]</scope>
</reference>
<evidence type="ECO:0000313" key="5">
    <source>
        <dbReference type="Proteomes" id="UP000233556"/>
    </source>
</evidence>
<dbReference type="EMBL" id="KZ505805">
    <property type="protein sequence ID" value="PKU44757.1"/>
    <property type="molecule type" value="Genomic_DNA"/>
</dbReference>
<keyword evidence="3" id="KW-0732">Signal</keyword>